<name>A0A919RE51_9ACTN</name>
<proteinExistence type="predicted"/>
<gene>
    <name evidence="2" type="ORF">Ssi02_21890</name>
</gene>
<accession>A0A919RE51</accession>
<organism evidence="2 3">
    <name type="scientific">Sinosporangium siamense</name>
    <dbReference type="NCBI Taxonomy" id="1367973"/>
    <lineage>
        <taxon>Bacteria</taxon>
        <taxon>Bacillati</taxon>
        <taxon>Actinomycetota</taxon>
        <taxon>Actinomycetes</taxon>
        <taxon>Streptosporangiales</taxon>
        <taxon>Streptosporangiaceae</taxon>
        <taxon>Sinosporangium</taxon>
    </lineage>
</organism>
<feature type="region of interest" description="Disordered" evidence="1">
    <location>
        <begin position="80"/>
        <end position="102"/>
    </location>
</feature>
<protein>
    <submittedName>
        <fullName evidence="2">Uncharacterized protein</fullName>
    </submittedName>
</protein>
<dbReference type="EMBL" id="BOOW01000013">
    <property type="protein sequence ID" value="GII91958.1"/>
    <property type="molecule type" value="Genomic_DNA"/>
</dbReference>
<evidence type="ECO:0000313" key="3">
    <source>
        <dbReference type="Proteomes" id="UP000606172"/>
    </source>
</evidence>
<feature type="compositionally biased region" description="Basic and acidic residues" evidence="1">
    <location>
        <begin position="1"/>
        <end position="10"/>
    </location>
</feature>
<dbReference type="Proteomes" id="UP000606172">
    <property type="component" value="Unassembled WGS sequence"/>
</dbReference>
<sequence>MRPERLRAESLHGPWPTPIEELGAEFGDTWEIWREVDPAGRHGDWFARRLDGLGETLSASDADSLRDHISQANRRAVRQTLEDTQKPYAEMVLPETDTKQQA</sequence>
<dbReference type="AlphaFoldDB" id="A0A919RE51"/>
<evidence type="ECO:0000256" key="1">
    <source>
        <dbReference type="SAM" id="MobiDB-lite"/>
    </source>
</evidence>
<comment type="caution">
    <text evidence="2">The sequence shown here is derived from an EMBL/GenBank/DDBJ whole genome shotgun (WGS) entry which is preliminary data.</text>
</comment>
<reference evidence="2" key="1">
    <citation type="submission" date="2021-01" db="EMBL/GenBank/DDBJ databases">
        <title>Whole genome shotgun sequence of Sinosporangium siamense NBRC 109515.</title>
        <authorList>
            <person name="Komaki H."/>
            <person name="Tamura T."/>
        </authorList>
    </citation>
    <scope>NUCLEOTIDE SEQUENCE</scope>
    <source>
        <strain evidence="2">NBRC 109515</strain>
    </source>
</reference>
<keyword evidence="3" id="KW-1185">Reference proteome</keyword>
<feature type="region of interest" description="Disordered" evidence="1">
    <location>
        <begin position="1"/>
        <end position="20"/>
    </location>
</feature>
<evidence type="ECO:0000313" key="2">
    <source>
        <dbReference type="EMBL" id="GII91958.1"/>
    </source>
</evidence>